<name>A0A1H0G222_9RHOB</name>
<feature type="region of interest" description="Disordered" evidence="1">
    <location>
        <begin position="205"/>
        <end position="238"/>
    </location>
</feature>
<protein>
    <submittedName>
        <fullName evidence="3">Replication protein C N-terminal domain-containing protein</fullName>
    </submittedName>
</protein>
<dbReference type="RefSeq" id="WP_188129177.1">
    <property type="nucleotide sequence ID" value="NZ_FNIO01000003.1"/>
</dbReference>
<evidence type="ECO:0000313" key="3">
    <source>
        <dbReference type="EMBL" id="SHJ84103.1"/>
    </source>
</evidence>
<organism evidence="3 4">
    <name type="scientific">Lutimaribacter pacificus</name>
    <dbReference type="NCBI Taxonomy" id="391948"/>
    <lineage>
        <taxon>Bacteria</taxon>
        <taxon>Pseudomonadati</taxon>
        <taxon>Pseudomonadota</taxon>
        <taxon>Alphaproteobacteria</taxon>
        <taxon>Rhodobacterales</taxon>
        <taxon>Roseobacteraceae</taxon>
        <taxon>Lutimaribacter</taxon>
    </lineage>
</organism>
<feature type="domain" description="Plasmid replication protein C N-terminal" evidence="2">
    <location>
        <begin position="6"/>
        <end position="159"/>
    </location>
</feature>
<keyword evidence="4" id="KW-1185">Reference proteome</keyword>
<accession>A0A1H0G222</accession>
<gene>
    <name evidence="3" type="ORF">SAMN05444142_10261</name>
</gene>
<evidence type="ECO:0000256" key="1">
    <source>
        <dbReference type="SAM" id="MobiDB-lite"/>
    </source>
</evidence>
<dbReference type="Pfam" id="PF03428">
    <property type="entry name" value="RP-C"/>
    <property type="match status" value="1"/>
</dbReference>
<evidence type="ECO:0000313" key="4">
    <source>
        <dbReference type="Proteomes" id="UP000324252"/>
    </source>
</evidence>
<dbReference type="InterPro" id="IPR005090">
    <property type="entry name" value="RepC_N"/>
</dbReference>
<dbReference type="Proteomes" id="UP000324252">
    <property type="component" value="Unassembled WGS sequence"/>
</dbReference>
<reference evidence="3 4" key="1">
    <citation type="submission" date="2016-11" db="EMBL/GenBank/DDBJ databases">
        <authorList>
            <person name="Varghese N."/>
            <person name="Submissions S."/>
        </authorList>
    </citation>
    <scope>NUCLEOTIDE SEQUENCE [LARGE SCALE GENOMIC DNA]</scope>
    <source>
        <strain evidence="3 4">DSM 29620</strain>
    </source>
</reference>
<evidence type="ECO:0000259" key="2">
    <source>
        <dbReference type="Pfam" id="PF03428"/>
    </source>
</evidence>
<proteinExistence type="predicted"/>
<dbReference type="EMBL" id="FQZZ01000002">
    <property type="protein sequence ID" value="SHJ84103.1"/>
    <property type="molecule type" value="Genomic_DNA"/>
</dbReference>
<sequence length="365" mass="40179">MSATYTHQGLPEGVKPFDLPDMLEKLRMRLGLRDEDITYIRYLLRKVRAADFQPGRICAVWEAAATQAADLGFNTRRITRIATRLETRGLVLRTASKGGRRFGLRGPDGRIVAAGGINLGPLIEQAGDLLRLIRHEARASERLRDQRQRANDLIKVIRALDAEGALEVARAVFPRLRPSEVNDPERLAGIIEALEAVLADFSTAPGRTTEAAGSDSSGRPDTNPEKKTKTCMAGKRRETQPLHTTPAQVALLASRDLRKALELYWSAQDRGGHLSWESVLAAVRDRVRQLGISGAFWERQCDLLGPDRAALCLVIADRNAERTDDYRVRDAARAFAGMARKEGCQGGIVNSLLGELIAFAGGQQR</sequence>
<dbReference type="AlphaFoldDB" id="A0A1H0G222"/>